<dbReference type="EMBL" id="JARAOO010000004">
    <property type="protein sequence ID" value="KAJ7973407.1"/>
    <property type="molecule type" value="Genomic_DNA"/>
</dbReference>
<evidence type="ECO:0000256" key="1">
    <source>
        <dbReference type="SAM" id="MobiDB-lite"/>
    </source>
</evidence>
<feature type="compositionally biased region" description="Polar residues" evidence="1">
    <location>
        <begin position="711"/>
        <end position="722"/>
    </location>
</feature>
<reference evidence="3" key="1">
    <citation type="journal article" date="2023" name="Science">
        <title>Elucidation of the pathway for biosynthesis of saponin adjuvants from the soapbark tree.</title>
        <authorList>
            <person name="Reed J."/>
            <person name="Orme A."/>
            <person name="El-Demerdash A."/>
            <person name="Owen C."/>
            <person name="Martin L.B.B."/>
            <person name="Misra R.C."/>
            <person name="Kikuchi S."/>
            <person name="Rejzek M."/>
            <person name="Martin A.C."/>
            <person name="Harkess A."/>
            <person name="Leebens-Mack J."/>
            <person name="Louveau T."/>
            <person name="Stephenson M.J."/>
            <person name="Osbourn A."/>
        </authorList>
    </citation>
    <scope>NUCLEOTIDE SEQUENCE</scope>
    <source>
        <strain evidence="3">S10</strain>
    </source>
</reference>
<dbReference type="SUPFAM" id="SSF46565">
    <property type="entry name" value="Chaperone J-domain"/>
    <property type="match status" value="1"/>
</dbReference>
<dbReference type="InterPro" id="IPR024593">
    <property type="entry name" value="DUF3444"/>
</dbReference>
<feature type="region of interest" description="Disordered" evidence="1">
    <location>
        <begin position="168"/>
        <end position="295"/>
    </location>
</feature>
<dbReference type="InterPro" id="IPR001623">
    <property type="entry name" value="DnaJ_domain"/>
</dbReference>
<proteinExistence type="predicted"/>
<evidence type="ECO:0000313" key="3">
    <source>
        <dbReference type="EMBL" id="KAJ7973408.1"/>
    </source>
</evidence>
<comment type="caution">
    <text evidence="3">The sequence shown here is derived from an EMBL/GenBank/DDBJ whole genome shotgun (WGS) entry which is preliminary data.</text>
</comment>
<feature type="region of interest" description="Disordered" evidence="1">
    <location>
        <begin position="356"/>
        <end position="390"/>
    </location>
</feature>
<dbReference type="PANTHER" id="PTHR45089">
    <property type="entry name" value="DNAJ HEAT SHOCK AMINO-TERMINAL DOMAIN PROTEIN-RELATED"/>
    <property type="match status" value="1"/>
</dbReference>
<sequence>MECNKDEALRAKQIAERRMQDSDFAGALKFAEKAQKLFPEIENISQMLAVCAVHCSALNKLSGSEMDWYGILQSEQFTDEATIKKQYRKLALLLHPDKNKFSGAEGAFKMIGEANRSTGSSSHQQAQQKTFWTGCPHCYTRFQYYKSSVNAKIRCQRCSKYFTAYDLGHQGVQPGPPRSLSNNRKESLNPQKAASQSNVGNSCGSRYEDKSAAEVEKKEDGRVAARGGKKGVRLPKSAVSRPGGPQPSTNSSRKRVRPSSGESRESCKTGGGDDVKEGNIQENGSNFPGLNAGGHKEANHATLAMWRLKEEPVAGRWSNVNYSAGCDDAASAAGGQKGELKRKASSPSEEIFLKKKGAIEQSDVSKEEASKSGHDNTSSKTDDVSQLNSDPEIFVYPDPDFTDFAKDKADFAVNQLWAIYDTVDCMPRFYARIKKIFSPGFKLLITWLEPNPDDQGEIDWCNEELPVSCGKYKHGGTEETMDHLMFSHQMQFMKGNRRGSYLIYPRKGETWAVFRNWDIRWSSDPQKNFNYEFEFVEILSDFVEEVGIEVAYLGKVKGFVCLFQQTKQIDILSFHIPPNELYRFSHQVPSFRMTGEESKGVPAASFELDPAALPINLVGNGDLSDVKMENGNIKGVDDLSSCKSSEYKMKQKVDCENIHTEKVHVRNDAERVDSILRRSPRKLYKKNMDNDPVNASHYVAGEEDSKDISHGTLSQPDVSSPKCQGGERVKTPNKHQKNDCAEHSLKLRRSPRDLGKKTGQCTTDEGICKPSIAKKDANHMKESSNIRSPSFPPSFTTDHKVLEALSYDFDKEKSEEKFQPDQIWALCGDRGGMPRLYAQVKKIEFIPNFRLHMALLEPCAVPKGTNQPVSCGLFTVKNGKTKVFSRSAFSHELRAEPVGKNRYAIYPRKGEIWAVYKDQEL</sequence>
<feature type="compositionally biased region" description="Basic and acidic residues" evidence="1">
    <location>
        <begin position="363"/>
        <end position="374"/>
    </location>
</feature>
<feature type="compositionally biased region" description="Basic and acidic residues" evidence="1">
    <location>
        <begin position="725"/>
        <end position="756"/>
    </location>
</feature>
<evidence type="ECO:0000313" key="4">
    <source>
        <dbReference type="Proteomes" id="UP001163823"/>
    </source>
</evidence>
<feature type="domain" description="J" evidence="2">
    <location>
        <begin position="67"/>
        <end position="116"/>
    </location>
</feature>
<evidence type="ECO:0000259" key="2">
    <source>
        <dbReference type="PROSITE" id="PS50076"/>
    </source>
</evidence>
<dbReference type="PANTHER" id="PTHR45089:SF42">
    <property type="entry name" value="J DOMAIN-CONTAINING PROTEIN"/>
    <property type="match status" value="1"/>
</dbReference>
<organism evidence="3 4">
    <name type="scientific">Quillaja saponaria</name>
    <name type="common">Soap bark tree</name>
    <dbReference type="NCBI Taxonomy" id="32244"/>
    <lineage>
        <taxon>Eukaryota</taxon>
        <taxon>Viridiplantae</taxon>
        <taxon>Streptophyta</taxon>
        <taxon>Embryophyta</taxon>
        <taxon>Tracheophyta</taxon>
        <taxon>Spermatophyta</taxon>
        <taxon>Magnoliopsida</taxon>
        <taxon>eudicotyledons</taxon>
        <taxon>Gunneridae</taxon>
        <taxon>Pentapetalae</taxon>
        <taxon>rosids</taxon>
        <taxon>fabids</taxon>
        <taxon>Fabales</taxon>
        <taxon>Quillajaceae</taxon>
        <taxon>Quillaja</taxon>
    </lineage>
</organism>
<protein>
    <submittedName>
        <fullName evidence="3">DnaJ domain containing protein</fullName>
    </submittedName>
</protein>
<dbReference type="Gene3D" id="1.10.287.110">
    <property type="entry name" value="DnaJ domain"/>
    <property type="match status" value="1"/>
</dbReference>
<dbReference type="KEGG" id="qsa:O6P43_011151"/>
<dbReference type="EMBL" id="JARAOO010000004">
    <property type="protein sequence ID" value="KAJ7973408.1"/>
    <property type="molecule type" value="Genomic_DNA"/>
</dbReference>
<accession>A0AAD7Q256</accession>
<feature type="compositionally biased region" description="Polar residues" evidence="1">
    <location>
        <begin position="375"/>
        <end position="389"/>
    </location>
</feature>
<dbReference type="AlphaFoldDB" id="A0AAD7Q256"/>
<name>A0AAD7Q256_QUISA</name>
<keyword evidence="4" id="KW-1185">Reference proteome</keyword>
<feature type="compositionally biased region" description="Basic and acidic residues" evidence="1">
    <location>
        <begin position="262"/>
        <end position="279"/>
    </location>
</feature>
<dbReference type="Proteomes" id="UP001163823">
    <property type="component" value="Chromosome 4"/>
</dbReference>
<dbReference type="Pfam" id="PF00226">
    <property type="entry name" value="DnaJ"/>
    <property type="match status" value="1"/>
</dbReference>
<dbReference type="CDD" id="cd06257">
    <property type="entry name" value="DnaJ"/>
    <property type="match status" value="1"/>
</dbReference>
<feature type="compositionally biased region" description="Polar residues" evidence="1">
    <location>
        <begin position="188"/>
        <end position="204"/>
    </location>
</feature>
<feature type="compositionally biased region" description="Basic and acidic residues" evidence="1">
    <location>
        <begin position="206"/>
        <end position="223"/>
    </location>
</feature>
<dbReference type="Pfam" id="PF11926">
    <property type="entry name" value="DUF3444"/>
    <property type="match status" value="2"/>
</dbReference>
<dbReference type="InterPro" id="IPR036869">
    <property type="entry name" value="J_dom_sf"/>
</dbReference>
<feature type="region of interest" description="Disordered" evidence="1">
    <location>
        <begin position="703"/>
        <end position="761"/>
    </location>
</feature>
<dbReference type="PROSITE" id="PS50076">
    <property type="entry name" value="DNAJ_2"/>
    <property type="match status" value="1"/>
</dbReference>
<dbReference type="SMART" id="SM00271">
    <property type="entry name" value="DnaJ"/>
    <property type="match status" value="1"/>
</dbReference>
<gene>
    <name evidence="3" type="ORF">O6P43_011151</name>
</gene>